<organism evidence="2 3">
    <name type="scientific">Streptomyces oryzae</name>
    <dbReference type="NCBI Taxonomy" id="1434886"/>
    <lineage>
        <taxon>Bacteria</taxon>
        <taxon>Bacillati</taxon>
        <taxon>Actinomycetota</taxon>
        <taxon>Actinomycetes</taxon>
        <taxon>Kitasatosporales</taxon>
        <taxon>Streptomycetaceae</taxon>
        <taxon>Streptomyces</taxon>
    </lineage>
</organism>
<dbReference type="Proteomes" id="UP001519064">
    <property type="component" value="Unassembled WGS sequence"/>
</dbReference>
<proteinExistence type="predicted"/>
<dbReference type="EMBL" id="JADKMA010000168">
    <property type="protein sequence ID" value="MBO8195148.1"/>
    <property type="molecule type" value="Genomic_DNA"/>
</dbReference>
<sequence length="48" mass="5328">MITHRNHRYAQLPGCTRALGDHPPFHIPGANLSGYGDHQVPPNKDLVK</sequence>
<comment type="caution">
    <text evidence="2">The sequence shown here is derived from an EMBL/GenBank/DDBJ whole genome shotgun (WGS) entry which is preliminary data.</text>
</comment>
<accession>A0ABS3XID7</accession>
<feature type="region of interest" description="Disordered" evidence="1">
    <location>
        <begin position="18"/>
        <end position="48"/>
    </location>
</feature>
<name>A0ABS3XID7_9ACTN</name>
<reference evidence="2 3" key="1">
    <citation type="submission" date="2020-11" db="EMBL/GenBank/DDBJ databases">
        <title>Streptomyces spirodelae sp. nov., isolated from duckweed.</title>
        <authorList>
            <person name="Saimee Y."/>
            <person name="Duangmal K."/>
        </authorList>
    </citation>
    <scope>NUCLEOTIDE SEQUENCE [LARGE SCALE GENOMIC DNA]</scope>
    <source>
        <strain evidence="2 3">S16-07</strain>
    </source>
</reference>
<evidence type="ECO:0000313" key="3">
    <source>
        <dbReference type="Proteomes" id="UP001519064"/>
    </source>
</evidence>
<gene>
    <name evidence="2" type="ORF">ITI46_26365</name>
</gene>
<keyword evidence="3" id="KW-1185">Reference proteome</keyword>
<dbReference type="RefSeq" id="WP_209242388.1">
    <property type="nucleotide sequence ID" value="NZ_JADKMA010000168.1"/>
</dbReference>
<protein>
    <submittedName>
        <fullName evidence="2">Uncharacterized protein</fullName>
    </submittedName>
</protein>
<evidence type="ECO:0000313" key="2">
    <source>
        <dbReference type="EMBL" id="MBO8195148.1"/>
    </source>
</evidence>
<evidence type="ECO:0000256" key="1">
    <source>
        <dbReference type="SAM" id="MobiDB-lite"/>
    </source>
</evidence>